<gene>
    <name evidence="3" type="ORF">BCR33DRAFT_717702</name>
</gene>
<evidence type="ECO:0000256" key="2">
    <source>
        <dbReference type="SAM" id="Phobius"/>
    </source>
</evidence>
<feature type="non-terminal residue" evidence="3">
    <location>
        <position position="62"/>
    </location>
</feature>
<keyword evidence="2" id="KW-1133">Transmembrane helix</keyword>
<sequence>MFSLFAYIVFSTAGGYLGLLNLGGKSIGMVTESGIEELSPGASQFLEEEEGERRRKGGRGVL</sequence>
<comment type="caution">
    <text evidence="3">The sequence shown here is derived from an EMBL/GenBank/DDBJ whole genome shotgun (WGS) entry which is preliminary data.</text>
</comment>
<evidence type="ECO:0000256" key="1">
    <source>
        <dbReference type="SAM" id="MobiDB-lite"/>
    </source>
</evidence>
<feature type="region of interest" description="Disordered" evidence="1">
    <location>
        <begin position="41"/>
        <end position="62"/>
    </location>
</feature>
<evidence type="ECO:0000313" key="3">
    <source>
        <dbReference type="EMBL" id="ORY43504.1"/>
    </source>
</evidence>
<keyword evidence="2" id="KW-0472">Membrane</keyword>
<keyword evidence="4" id="KW-1185">Reference proteome</keyword>
<organism evidence="3 4">
    <name type="scientific">Rhizoclosmatium globosum</name>
    <dbReference type="NCBI Taxonomy" id="329046"/>
    <lineage>
        <taxon>Eukaryota</taxon>
        <taxon>Fungi</taxon>
        <taxon>Fungi incertae sedis</taxon>
        <taxon>Chytridiomycota</taxon>
        <taxon>Chytridiomycota incertae sedis</taxon>
        <taxon>Chytridiomycetes</taxon>
        <taxon>Chytridiales</taxon>
        <taxon>Chytriomycetaceae</taxon>
        <taxon>Rhizoclosmatium</taxon>
    </lineage>
</organism>
<feature type="transmembrane region" description="Helical" evidence="2">
    <location>
        <begin position="6"/>
        <end position="23"/>
    </location>
</feature>
<evidence type="ECO:0000313" key="4">
    <source>
        <dbReference type="Proteomes" id="UP000193642"/>
    </source>
</evidence>
<dbReference type="AlphaFoldDB" id="A0A1Y2C9H2"/>
<proteinExistence type="predicted"/>
<name>A0A1Y2C9H2_9FUNG</name>
<protein>
    <submittedName>
        <fullName evidence="3">Uncharacterized protein</fullName>
    </submittedName>
</protein>
<accession>A0A1Y2C9H2</accession>
<dbReference type="Proteomes" id="UP000193642">
    <property type="component" value="Unassembled WGS sequence"/>
</dbReference>
<keyword evidence="2" id="KW-0812">Transmembrane</keyword>
<reference evidence="3 4" key="1">
    <citation type="submission" date="2016-07" db="EMBL/GenBank/DDBJ databases">
        <title>Pervasive Adenine N6-methylation of Active Genes in Fungi.</title>
        <authorList>
            <consortium name="DOE Joint Genome Institute"/>
            <person name="Mondo S.J."/>
            <person name="Dannebaum R.O."/>
            <person name="Kuo R.C."/>
            <person name="Labutti K."/>
            <person name="Haridas S."/>
            <person name="Kuo A."/>
            <person name="Salamov A."/>
            <person name="Ahrendt S.R."/>
            <person name="Lipzen A."/>
            <person name="Sullivan W."/>
            <person name="Andreopoulos W.B."/>
            <person name="Clum A."/>
            <person name="Lindquist E."/>
            <person name="Daum C."/>
            <person name="Ramamoorthy G.K."/>
            <person name="Gryganskyi A."/>
            <person name="Culley D."/>
            <person name="Magnuson J.K."/>
            <person name="James T.Y."/>
            <person name="O'Malley M.A."/>
            <person name="Stajich J.E."/>
            <person name="Spatafora J.W."/>
            <person name="Visel A."/>
            <person name="Grigoriev I.V."/>
        </authorList>
    </citation>
    <scope>NUCLEOTIDE SEQUENCE [LARGE SCALE GENOMIC DNA]</scope>
    <source>
        <strain evidence="3 4">JEL800</strain>
    </source>
</reference>
<dbReference type="EMBL" id="MCGO01000025">
    <property type="protein sequence ID" value="ORY43504.1"/>
    <property type="molecule type" value="Genomic_DNA"/>
</dbReference>